<sequence>MIYQILFCSQEPIHISGHNPKSSKVGEDESHELGLVVPCLRTCRQVYWEAVSILYGNNTWLITRPRDLHDQIYHQIQYAPTWMRGIGSNFDLIK</sequence>
<proteinExistence type="predicted"/>
<keyword evidence="2" id="KW-1185">Reference proteome</keyword>
<dbReference type="OrthoDB" id="4757095at2759"/>
<gene>
    <name evidence="1" type="ORF">P171DRAFT_427122</name>
</gene>
<evidence type="ECO:0000313" key="1">
    <source>
        <dbReference type="EMBL" id="KAF2450824.1"/>
    </source>
</evidence>
<reference evidence="1" key="1">
    <citation type="journal article" date="2020" name="Stud. Mycol.">
        <title>101 Dothideomycetes genomes: a test case for predicting lifestyles and emergence of pathogens.</title>
        <authorList>
            <person name="Haridas S."/>
            <person name="Albert R."/>
            <person name="Binder M."/>
            <person name="Bloem J."/>
            <person name="Labutti K."/>
            <person name="Salamov A."/>
            <person name="Andreopoulos B."/>
            <person name="Baker S."/>
            <person name="Barry K."/>
            <person name="Bills G."/>
            <person name="Bluhm B."/>
            <person name="Cannon C."/>
            <person name="Castanera R."/>
            <person name="Culley D."/>
            <person name="Daum C."/>
            <person name="Ezra D."/>
            <person name="Gonzalez J."/>
            <person name="Henrissat B."/>
            <person name="Kuo A."/>
            <person name="Liang C."/>
            <person name="Lipzen A."/>
            <person name="Lutzoni F."/>
            <person name="Magnuson J."/>
            <person name="Mondo S."/>
            <person name="Nolan M."/>
            <person name="Ohm R."/>
            <person name="Pangilinan J."/>
            <person name="Park H.-J."/>
            <person name="Ramirez L."/>
            <person name="Alfaro M."/>
            <person name="Sun H."/>
            <person name="Tritt A."/>
            <person name="Yoshinaga Y."/>
            <person name="Zwiers L.-H."/>
            <person name="Turgeon B."/>
            <person name="Goodwin S."/>
            <person name="Spatafora J."/>
            <person name="Crous P."/>
            <person name="Grigoriev I."/>
        </authorList>
    </citation>
    <scope>NUCLEOTIDE SEQUENCE</scope>
    <source>
        <strain evidence="1">CBS 690.94</strain>
    </source>
</reference>
<evidence type="ECO:0000313" key="2">
    <source>
        <dbReference type="Proteomes" id="UP000799764"/>
    </source>
</evidence>
<organism evidence="1 2">
    <name type="scientific">Karstenula rhodostoma CBS 690.94</name>
    <dbReference type="NCBI Taxonomy" id="1392251"/>
    <lineage>
        <taxon>Eukaryota</taxon>
        <taxon>Fungi</taxon>
        <taxon>Dikarya</taxon>
        <taxon>Ascomycota</taxon>
        <taxon>Pezizomycotina</taxon>
        <taxon>Dothideomycetes</taxon>
        <taxon>Pleosporomycetidae</taxon>
        <taxon>Pleosporales</taxon>
        <taxon>Massarineae</taxon>
        <taxon>Didymosphaeriaceae</taxon>
        <taxon>Karstenula</taxon>
    </lineage>
</organism>
<accession>A0A9P4PXR4</accession>
<dbReference type="EMBL" id="MU001493">
    <property type="protein sequence ID" value="KAF2450824.1"/>
    <property type="molecule type" value="Genomic_DNA"/>
</dbReference>
<protein>
    <submittedName>
        <fullName evidence="1">Uncharacterized protein</fullName>
    </submittedName>
</protein>
<dbReference type="AlphaFoldDB" id="A0A9P4PXR4"/>
<comment type="caution">
    <text evidence="1">The sequence shown here is derived from an EMBL/GenBank/DDBJ whole genome shotgun (WGS) entry which is preliminary data.</text>
</comment>
<dbReference type="Proteomes" id="UP000799764">
    <property type="component" value="Unassembled WGS sequence"/>
</dbReference>
<name>A0A9P4PXR4_9PLEO</name>